<sequence length="294" mass="32642">MPQRQRAPARAGTPMTRTDDDLLAVARDQLGPVTPIQRFDLPSRVQLLVAGDGQRYILKRHDRPGRYRAEADAYSSWVPSLGGNAPTLIHADPDSLSLLLTVVPGRHATQLQEGSTGELRAYREAGRVLRLIHQAPPGPHAGTRAPAHLAERMRWWAGRAHSAALISASHLHALHAWADRMAAETLETAVCHLDFQPRNWIISPTGQIGVFDFEHSRLDVRVRDFSRLEHRFWGHNPGLREAFFDGYGCSLGPAEQDLLRRFGPLEAVTAMVRGYETGNTELLAHGCTLIADLY</sequence>
<dbReference type="Gene3D" id="3.90.1200.10">
    <property type="match status" value="1"/>
</dbReference>
<proteinExistence type="predicted"/>
<name>A0ABN2EQ57_9ACTN</name>
<gene>
    <name evidence="2" type="ORF">GCM10009733_007280</name>
</gene>
<protein>
    <recommendedName>
        <fullName evidence="1">Aminoglycoside phosphotransferase domain-containing protein</fullName>
    </recommendedName>
</protein>
<feature type="domain" description="Aminoglycoside phosphotransferase" evidence="1">
    <location>
        <begin position="48"/>
        <end position="252"/>
    </location>
</feature>
<reference evidence="2 3" key="1">
    <citation type="journal article" date="2019" name="Int. J. Syst. Evol. Microbiol.">
        <title>The Global Catalogue of Microorganisms (GCM) 10K type strain sequencing project: providing services to taxonomists for standard genome sequencing and annotation.</title>
        <authorList>
            <consortium name="The Broad Institute Genomics Platform"/>
            <consortium name="The Broad Institute Genome Sequencing Center for Infectious Disease"/>
            <person name="Wu L."/>
            <person name="Ma J."/>
        </authorList>
    </citation>
    <scope>NUCLEOTIDE SEQUENCE [LARGE SCALE GENOMIC DNA]</scope>
    <source>
        <strain evidence="2 3">JCM 13929</strain>
    </source>
</reference>
<dbReference type="InterPro" id="IPR002575">
    <property type="entry name" value="Aminoglycoside_PTrfase"/>
</dbReference>
<dbReference type="Proteomes" id="UP001500064">
    <property type="component" value="Unassembled WGS sequence"/>
</dbReference>
<dbReference type="Pfam" id="PF01636">
    <property type="entry name" value="APH"/>
    <property type="match status" value="1"/>
</dbReference>
<evidence type="ECO:0000259" key="1">
    <source>
        <dbReference type="Pfam" id="PF01636"/>
    </source>
</evidence>
<organism evidence="2 3">
    <name type="scientific">Nonomuraea maheshkhaliensis</name>
    <dbReference type="NCBI Taxonomy" id="419590"/>
    <lineage>
        <taxon>Bacteria</taxon>
        <taxon>Bacillati</taxon>
        <taxon>Actinomycetota</taxon>
        <taxon>Actinomycetes</taxon>
        <taxon>Streptosporangiales</taxon>
        <taxon>Streptosporangiaceae</taxon>
        <taxon>Nonomuraea</taxon>
    </lineage>
</organism>
<evidence type="ECO:0000313" key="2">
    <source>
        <dbReference type="EMBL" id="GAA1613701.1"/>
    </source>
</evidence>
<dbReference type="SUPFAM" id="SSF56112">
    <property type="entry name" value="Protein kinase-like (PK-like)"/>
    <property type="match status" value="1"/>
</dbReference>
<evidence type="ECO:0000313" key="3">
    <source>
        <dbReference type="Proteomes" id="UP001500064"/>
    </source>
</evidence>
<keyword evidence="3" id="KW-1185">Reference proteome</keyword>
<dbReference type="EMBL" id="BAAAMU010000003">
    <property type="protein sequence ID" value="GAA1613701.1"/>
    <property type="molecule type" value="Genomic_DNA"/>
</dbReference>
<accession>A0ABN2EQ57</accession>
<comment type="caution">
    <text evidence="2">The sequence shown here is derived from an EMBL/GenBank/DDBJ whole genome shotgun (WGS) entry which is preliminary data.</text>
</comment>
<dbReference type="InterPro" id="IPR011009">
    <property type="entry name" value="Kinase-like_dom_sf"/>
</dbReference>